<gene>
    <name evidence="1" type="ORF">EJD97_016270</name>
</gene>
<reference evidence="1" key="1">
    <citation type="submission" date="2019-05" db="EMBL/GenBank/DDBJ databases">
        <title>The de novo reference genome and transcriptome assemblies of the wild tomato species Solanum chilense.</title>
        <authorList>
            <person name="Stam R."/>
            <person name="Nosenko T."/>
            <person name="Hoerger A.C."/>
            <person name="Stephan W."/>
            <person name="Seidel M.A."/>
            <person name="Kuhn J.M.M."/>
            <person name="Haberer G."/>
            <person name="Tellier A."/>
        </authorList>
    </citation>
    <scope>NUCLEOTIDE SEQUENCE</scope>
    <source>
        <tissue evidence="1">Mature leaves</tissue>
    </source>
</reference>
<dbReference type="AlphaFoldDB" id="A0A6N2B597"/>
<protein>
    <submittedName>
        <fullName evidence="1">Uncharacterized protein</fullName>
    </submittedName>
</protein>
<evidence type="ECO:0000313" key="1">
    <source>
        <dbReference type="EMBL" id="TMW90037.1"/>
    </source>
</evidence>
<dbReference type="EMBL" id="RXGB01004282">
    <property type="protein sequence ID" value="TMW90037.1"/>
    <property type="molecule type" value="Genomic_DNA"/>
</dbReference>
<accession>A0A6N2B597</accession>
<name>A0A6N2B597_SOLCI</name>
<proteinExistence type="predicted"/>
<sequence length="92" mass="10472">MDVQSPWKRFTRGVPLNVENNVQCLKSNTMQEIRSKLRNDPIKFLDGGIKDKVDVAAASSKKRKGKTDVYKEHNDKIEVVVSGSLEHVKEYV</sequence>
<organism evidence="1">
    <name type="scientific">Solanum chilense</name>
    <name type="common">Tomato</name>
    <name type="synonym">Lycopersicon chilense</name>
    <dbReference type="NCBI Taxonomy" id="4083"/>
    <lineage>
        <taxon>Eukaryota</taxon>
        <taxon>Viridiplantae</taxon>
        <taxon>Streptophyta</taxon>
        <taxon>Embryophyta</taxon>
        <taxon>Tracheophyta</taxon>
        <taxon>Spermatophyta</taxon>
        <taxon>Magnoliopsida</taxon>
        <taxon>eudicotyledons</taxon>
        <taxon>Gunneridae</taxon>
        <taxon>Pentapetalae</taxon>
        <taxon>asterids</taxon>
        <taxon>lamiids</taxon>
        <taxon>Solanales</taxon>
        <taxon>Solanaceae</taxon>
        <taxon>Solanoideae</taxon>
        <taxon>Solaneae</taxon>
        <taxon>Solanum</taxon>
        <taxon>Solanum subgen. Lycopersicon</taxon>
    </lineage>
</organism>
<comment type="caution">
    <text evidence="1">The sequence shown here is derived from an EMBL/GenBank/DDBJ whole genome shotgun (WGS) entry which is preliminary data.</text>
</comment>